<dbReference type="InterPro" id="IPR007349">
    <property type="entry name" value="DUF418"/>
</dbReference>
<feature type="transmembrane region" description="Helical" evidence="1">
    <location>
        <begin position="201"/>
        <end position="222"/>
    </location>
</feature>
<evidence type="ECO:0000259" key="2">
    <source>
        <dbReference type="Pfam" id="PF04235"/>
    </source>
</evidence>
<dbReference type="PANTHER" id="PTHR30590">
    <property type="entry name" value="INNER MEMBRANE PROTEIN"/>
    <property type="match status" value="1"/>
</dbReference>
<dbReference type="Proteomes" id="UP000587991">
    <property type="component" value="Unassembled WGS sequence"/>
</dbReference>
<feature type="transmembrane region" description="Helical" evidence="1">
    <location>
        <begin position="78"/>
        <end position="94"/>
    </location>
</feature>
<dbReference type="InterPro" id="IPR012429">
    <property type="entry name" value="HGSNAT_cat"/>
</dbReference>
<keyword evidence="5" id="KW-1185">Reference proteome</keyword>
<dbReference type="Pfam" id="PF04235">
    <property type="entry name" value="DUF418"/>
    <property type="match status" value="1"/>
</dbReference>
<protein>
    <submittedName>
        <fullName evidence="4">DUF418 domain-containing protein</fullName>
    </submittedName>
</protein>
<reference evidence="4 5" key="1">
    <citation type="submission" date="2020-04" db="EMBL/GenBank/DDBJ databases">
        <title>Draft genome of Leeia sp. IMCC25680.</title>
        <authorList>
            <person name="Song J."/>
            <person name="Cho J.-C."/>
        </authorList>
    </citation>
    <scope>NUCLEOTIDE SEQUENCE [LARGE SCALE GENOMIC DNA]</scope>
    <source>
        <strain evidence="4 5">IMCC25680</strain>
    </source>
</reference>
<evidence type="ECO:0000256" key="1">
    <source>
        <dbReference type="SAM" id="Phobius"/>
    </source>
</evidence>
<proteinExistence type="predicted"/>
<feature type="domain" description="Heparan-alpha-glucosaminide N-acetyltransferase catalytic" evidence="3">
    <location>
        <begin position="4"/>
        <end position="195"/>
    </location>
</feature>
<feature type="transmembrane region" description="Helical" evidence="1">
    <location>
        <begin position="282"/>
        <end position="302"/>
    </location>
</feature>
<name>A0A847S3F6_9NEIS</name>
<keyword evidence="1" id="KW-1133">Transmembrane helix</keyword>
<feature type="transmembrane region" description="Helical" evidence="1">
    <location>
        <begin position="170"/>
        <end position="189"/>
    </location>
</feature>
<dbReference type="InterPro" id="IPR052529">
    <property type="entry name" value="Bact_Transport_Assoc"/>
</dbReference>
<organism evidence="4 5">
    <name type="scientific">Leeia aquatica</name>
    <dbReference type="NCBI Taxonomy" id="2725557"/>
    <lineage>
        <taxon>Bacteria</taxon>
        <taxon>Pseudomonadati</taxon>
        <taxon>Pseudomonadota</taxon>
        <taxon>Betaproteobacteria</taxon>
        <taxon>Neisseriales</taxon>
        <taxon>Leeiaceae</taxon>
        <taxon>Leeia</taxon>
    </lineage>
</organism>
<feature type="transmembrane region" description="Helical" evidence="1">
    <location>
        <begin position="12"/>
        <end position="29"/>
    </location>
</feature>
<dbReference type="RefSeq" id="WP_168875955.1">
    <property type="nucleotide sequence ID" value="NZ_JABAIM010000001.1"/>
</dbReference>
<sequence>MSQRLQGLDLARFGAFVGMTVVNFSMAMGSSQQGWLLLQHALAALQGRAAASFVVLAGIGLGLAAARQDWQDSWRVTWRRALFLWLAGMLNLLIFEADILHYYACFFLLGVLCLRLANRALWALMLLLPALAVWVQVTGLYNQGWHWASWQYVDFWTVAGFMRHLLFNGWHPLLPWFSFFLLGLWLSRLPLTEARLQQRMVWGGGLALTSAVLLSHLLTRALAAQGELAWMLDTGPLPPSPLFVLGGCGAACLLIGCCLILHRRYADSPLLPWLIRPGQQTLTLYLTHILLGMGALEALDLLQGQSLNLTWLLALGFALLAILYAWLWRRWFQRGPLEALMRRVAG</sequence>
<feature type="domain" description="DUF418" evidence="2">
    <location>
        <begin position="224"/>
        <end position="345"/>
    </location>
</feature>
<evidence type="ECO:0000313" key="5">
    <source>
        <dbReference type="Proteomes" id="UP000587991"/>
    </source>
</evidence>
<gene>
    <name evidence="4" type="ORF">HF682_04090</name>
</gene>
<evidence type="ECO:0000259" key="3">
    <source>
        <dbReference type="Pfam" id="PF07786"/>
    </source>
</evidence>
<comment type="caution">
    <text evidence="4">The sequence shown here is derived from an EMBL/GenBank/DDBJ whole genome shotgun (WGS) entry which is preliminary data.</text>
</comment>
<accession>A0A847S3F6</accession>
<dbReference type="EMBL" id="JABAIM010000001">
    <property type="protein sequence ID" value="NLR74333.1"/>
    <property type="molecule type" value="Genomic_DNA"/>
</dbReference>
<keyword evidence="1" id="KW-0812">Transmembrane</keyword>
<feature type="transmembrane region" description="Helical" evidence="1">
    <location>
        <begin position="308"/>
        <end position="327"/>
    </location>
</feature>
<dbReference type="AlphaFoldDB" id="A0A847S3F6"/>
<dbReference type="Pfam" id="PF07786">
    <property type="entry name" value="HGSNAT_cat"/>
    <property type="match status" value="1"/>
</dbReference>
<feature type="transmembrane region" description="Helical" evidence="1">
    <location>
        <begin position="100"/>
        <end position="117"/>
    </location>
</feature>
<feature type="transmembrane region" description="Helical" evidence="1">
    <location>
        <begin position="124"/>
        <end position="141"/>
    </location>
</feature>
<feature type="transmembrane region" description="Helical" evidence="1">
    <location>
        <begin position="242"/>
        <end position="261"/>
    </location>
</feature>
<evidence type="ECO:0000313" key="4">
    <source>
        <dbReference type="EMBL" id="NLR74333.1"/>
    </source>
</evidence>
<keyword evidence="1" id="KW-0472">Membrane</keyword>
<feature type="transmembrane region" description="Helical" evidence="1">
    <location>
        <begin position="49"/>
        <end position="66"/>
    </location>
</feature>
<dbReference type="PANTHER" id="PTHR30590:SF3">
    <property type="entry name" value="HYPOTHETICAL MEMBRANE SPANNING PROTEIN"/>
    <property type="match status" value="1"/>
</dbReference>